<gene>
    <name evidence="3" type="ORF">NEOLI_002295</name>
</gene>
<reference evidence="3 4" key="1">
    <citation type="submission" date="2016-04" db="EMBL/GenBank/DDBJ databases">
        <title>Evolutionary innovation and constraint leading to complex multicellularity in the Ascomycota.</title>
        <authorList>
            <person name="Cisse O."/>
            <person name="Nguyen A."/>
            <person name="Hewitt D.A."/>
            <person name="Jedd G."/>
            <person name="Stajich J.E."/>
        </authorList>
    </citation>
    <scope>NUCLEOTIDE SEQUENCE [LARGE SCALE GENOMIC DNA]</scope>
    <source>
        <strain evidence="3 4">DAH-3</strain>
    </source>
</reference>
<dbReference type="PANTHER" id="PTHR46430:SF2">
    <property type="entry name" value="CHITIN SYNTHASE REGULATORY FACTOR 4"/>
    <property type="match status" value="1"/>
</dbReference>
<keyword evidence="2" id="KW-0802">TPR repeat</keyword>
<feature type="repeat" description="TPR" evidence="2">
    <location>
        <begin position="142"/>
        <end position="175"/>
    </location>
</feature>
<evidence type="ECO:0000313" key="4">
    <source>
        <dbReference type="Proteomes" id="UP000186594"/>
    </source>
</evidence>
<proteinExistence type="predicted"/>
<comment type="caution">
    <text evidence="3">The sequence shown here is derived from an EMBL/GenBank/DDBJ whole genome shotgun (WGS) entry which is preliminary data.</text>
</comment>
<sequence length="361" mass="39796">MSSCGSLSTGTFSFFPCTLPAIYHPPQALPPDFDTLLARLHADRDSSSQSPDHRLQWACQALDYVDVVTAHAARSYPAHTPASSHASMEAEAVAIVEHFANQGTPRALYCKATWFEFGRFGQSQDRKAAFQLYKSAAQAGFARAEYRLGVQYEKADDMRRAIQIYNRAASKNDCAANYRLGMMTILGQHGHKQDFAKGISRLHVAATTADQDAPQGCYVFGLLLAKDLPGVQIPDEFLRKDIRAAVTMLEKASNLGFGPALLKLGNIYEFGNYDEPFDPAVSLYYYTLAAIRGEVEADMALSKWYLCGSEGVFEKNEELAFVHALRAAGRGNATAEFALGYFYEVGIHVSPDFEKAQVYYG</sequence>
<dbReference type="InterPro" id="IPR019734">
    <property type="entry name" value="TPR_rpt"/>
</dbReference>
<accession>A0A1U7LRK7</accession>
<dbReference type="SUPFAM" id="SSF81901">
    <property type="entry name" value="HCP-like"/>
    <property type="match status" value="1"/>
</dbReference>
<dbReference type="PROSITE" id="PS50005">
    <property type="entry name" value="TPR"/>
    <property type="match status" value="1"/>
</dbReference>
<protein>
    <submittedName>
        <fullName evidence="3">Chitin synthase regulatory factor 4</fullName>
    </submittedName>
</protein>
<dbReference type="PANTHER" id="PTHR46430">
    <property type="entry name" value="PROTEIN SKT5-RELATED"/>
    <property type="match status" value="1"/>
</dbReference>
<name>A0A1U7LRK7_NEOID</name>
<dbReference type="Proteomes" id="UP000186594">
    <property type="component" value="Unassembled WGS sequence"/>
</dbReference>
<dbReference type="OMA" id="CWLQRAA"/>
<keyword evidence="4" id="KW-1185">Reference proteome</keyword>
<keyword evidence="1" id="KW-0677">Repeat</keyword>
<dbReference type="AlphaFoldDB" id="A0A1U7LRK7"/>
<dbReference type="STRING" id="1198029.A0A1U7LRK7"/>
<dbReference type="InterPro" id="IPR051726">
    <property type="entry name" value="Chitin_Synth_Reg"/>
</dbReference>
<feature type="non-terminal residue" evidence="3">
    <location>
        <position position="361"/>
    </location>
</feature>
<dbReference type="Pfam" id="PF08238">
    <property type="entry name" value="Sel1"/>
    <property type="match status" value="7"/>
</dbReference>
<dbReference type="InterPro" id="IPR011990">
    <property type="entry name" value="TPR-like_helical_dom_sf"/>
</dbReference>
<evidence type="ECO:0000256" key="1">
    <source>
        <dbReference type="ARBA" id="ARBA00022737"/>
    </source>
</evidence>
<dbReference type="SMART" id="SM00671">
    <property type="entry name" value="SEL1"/>
    <property type="match status" value="7"/>
</dbReference>
<dbReference type="Gene3D" id="1.25.40.10">
    <property type="entry name" value="Tetratricopeptide repeat domain"/>
    <property type="match status" value="2"/>
</dbReference>
<dbReference type="OrthoDB" id="4095816at2759"/>
<organism evidence="3 4">
    <name type="scientific">Neolecta irregularis (strain DAH-3)</name>
    <dbReference type="NCBI Taxonomy" id="1198029"/>
    <lineage>
        <taxon>Eukaryota</taxon>
        <taxon>Fungi</taxon>
        <taxon>Dikarya</taxon>
        <taxon>Ascomycota</taxon>
        <taxon>Taphrinomycotina</taxon>
        <taxon>Neolectales</taxon>
        <taxon>Neolectaceae</taxon>
        <taxon>Neolecta</taxon>
    </lineage>
</organism>
<evidence type="ECO:0000256" key="2">
    <source>
        <dbReference type="PROSITE-ProRule" id="PRU00339"/>
    </source>
</evidence>
<evidence type="ECO:0000313" key="3">
    <source>
        <dbReference type="EMBL" id="OLL25182.1"/>
    </source>
</evidence>
<dbReference type="EMBL" id="LXFE01000478">
    <property type="protein sequence ID" value="OLL25182.1"/>
    <property type="molecule type" value="Genomic_DNA"/>
</dbReference>
<dbReference type="InterPro" id="IPR006597">
    <property type="entry name" value="Sel1-like"/>
</dbReference>